<reference evidence="3 4" key="1">
    <citation type="submission" date="2016-10" db="EMBL/GenBank/DDBJ databases">
        <authorList>
            <person name="de Groot N.N."/>
        </authorList>
    </citation>
    <scope>NUCLEOTIDE SEQUENCE [LARGE SCALE GENOMIC DNA]</scope>
    <source>
        <strain evidence="3 4">DSM 2179</strain>
    </source>
</reference>
<dbReference type="InterPro" id="IPR050090">
    <property type="entry name" value="Tyrosine_recombinase_XerCD"/>
</dbReference>
<dbReference type="PROSITE" id="PS51898">
    <property type="entry name" value="TYR_RECOMBINASE"/>
    <property type="match status" value="1"/>
</dbReference>
<proteinExistence type="predicted"/>
<dbReference type="Proteomes" id="UP000199662">
    <property type="component" value="Unassembled WGS sequence"/>
</dbReference>
<dbReference type="GO" id="GO:0003677">
    <property type="term" value="F:DNA binding"/>
    <property type="evidence" value="ECO:0007669"/>
    <property type="project" value="InterPro"/>
</dbReference>
<dbReference type="InterPro" id="IPR011010">
    <property type="entry name" value="DNA_brk_join_enz"/>
</dbReference>
<dbReference type="PANTHER" id="PTHR30349">
    <property type="entry name" value="PHAGE INTEGRASE-RELATED"/>
    <property type="match status" value="1"/>
</dbReference>
<keyword evidence="4" id="KW-1185">Reference proteome</keyword>
<evidence type="ECO:0000313" key="3">
    <source>
        <dbReference type="EMBL" id="SEJ89890.1"/>
    </source>
</evidence>
<evidence type="ECO:0000259" key="2">
    <source>
        <dbReference type="PROSITE" id="PS51898"/>
    </source>
</evidence>
<dbReference type="PANTHER" id="PTHR30349:SF64">
    <property type="entry name" value="PROPHAGE INTEGRASE INTD-RELATED"/>
    <property type="match status" value="1"/>
</dbReference>
<gene>
    <name evidence="3" type="ORF">SAMN05660742_12276</name>
</gene>
<dbReference type="CDD" id="cd01189">
    <property type="entry name" value="INT_ICEBs1_C_like"/>
    <property type="match status" value="1"/>
</dbReference>
<dbReference type="STRING" id="84035.SAMN05660742_12276"/>
<protein>
    <submittedName>
        <fullName evidence="3">Phage integrase family protein</fullName>
    </submittedName>
</protein>
<dbReference type="InterPro" id="IPR013762">
    <property type="entry name" value="Integrase-like_cat_sf"/>
</dbReference>
<name>A0A1H7CT26_9FIRM</name>
<accession>A0A1H7CT26</accession>
<dbReference type="Gene3D" id="1.10.443.10">
    <property type="entry name" value="Intergrase catalytic core"/>
    <property type="match status" value="1"/>
</dbReference>
<dbReference type="EMBL" id="FNZK01000022">
    <property type="protein sequence ID" value="SEJ89890.1"/>
    <property type="molecule type" value="Genomic_DNA"/>
</dbReference>
<feature type="domain" description="Tyr recombinase" evidence="2">
    <location>
        <begin position="23"/>
        <end position="220"/>
    </location>
</feature>
<dbReference type="GO" id="GO:0015074">
    <property type="term" value="P:DNA integration"/>
    <property type="evidence" value="ECO:0007669"/>
    <property type="project" value="InterPro"/>
</dbReference>
<evidence type="ECO:0000313" key="4">
    <source>
        <dbReference type="Proteomes" id="UP000199662"/>
    </source>
</evidence>
<dbReference type="GO" id="GO:0006310">
    <property type="term" value="P:DNA recombination"/>
    <property type="evidence" value="ECO:0007669"/>
    <property type="project" value="UniProtKB-KW"/>
</dbReference>
<organism evidence="3 4">
    <name type="scientific">Propionispira arboris</name>
    <dbReference type="NCBI Taxonomy" id="84035"/>
    <lineage>
        <taxon>Bacteria</taxon>
        <taxon>Bacillati</taxon>
        <taxon>Bacillota</taxon>
        <taxon>Negativicutes</taxon>
        <taxon>Selenomonadales</taxon>
        <taxon>Selenomonadaceae</taxon>
        <taxon>Propionispira</taxon>
    </lineage>
</organism>
<dbReference type="InterPro" id="IPR002104">
    <property type="entry name" value="Integrase_catalytic"/>
</dbReference>
<evidence type="ECO:0000256" key="1">
    <source>
        <dbReference type="ARBA" id="ARBA00023172"/>
    </source>
</evidence>
<dbReference type="AlphaFoldDB" id="A0A1H7CT26"/>
<sequence length="232" mass="26645">MGIIEKNPCTVASVRIKKPQRTKEINVLSQEQVNKLLAAATEWRKLIFFIAWGTGLRREELLGLRWQDIDFKQGTLSVNTTVICTKAFGSMINKPKNTSSYRTIPISKEILHDLQKYRVVVKSEQLSSLNYENNDLVFARKDGKPHDPRRLSKDFKKFIISAGLPEKFHLHDLRHTHATQLLQLGVHPKVVQYRLGHSTFQQTMDTYSHVFPQMQDGIADMMSAMLPSKKQS</sequence>
<dbReference type="SUPFAM" id="SSF56349">
    <property type="entry name" value="DNA breaking-rejoining enzymes"/>
    <property type="match status" value="1"/>
</dbReference>
<keyword evidence="1" id="KW-0233">DNA recombination</keyword>
<dbReference type="Pfam" id="PF00589">
    <property type="entry name" value="Phage_integrase"/>
    <property type="match status" value="1"/>
</dbReference>